<evidence type="ECO:0000256" key="1">
    <source>
        <dbReference type="ARBA" id="ARBA00022729"/>
    </source>
</evidence>
<evidence type="ECO:0000313" key="3">
    <source>
        <dbReference type="EMBL" id="MBS6097348.1"/>
    </source>
</evidence>
<reference evidence="3" key="1">
    <citation type="submission" date="2021-05" db="EMBL/GenBank/DDBJ databases">
        <title>Infant gut strain persistence is associated with maternal origin, phylogeny, and functional potential including surface adhesion and iron acquisition.</title>
        <authorList>
            <person name="Lou Y.C."/>
        </authorList>
    </citation>
    <scope>NUCLEOTIDE SEQUENCE</scope>
    <source>
        <strain evidence="3">L3_122_031G1_dasL3_122_031G1_maxbin2.maxbin.025s ta_sub</strain>
    </source>
</reference>
<dbReference type="InterPro" id="IPR005877">
    <property type="entry name" value="YSIRK_signal_dom"/>
</dbReference>
<keyword evidence="1" id="KW-0732">Signal</keyword>
<sequence>CLSRFSIRKLNVGVYSVLLGTWY</sequence>
<name>A0A943LYF1_STRVE</name>
<proteinExistence type="predicted"/>
<evidence type="ECO:0000259" key="2">
    <source>
        <dbReference type="Pfam" id="PF04650"/>
    </source>
</evidence>
<gene>
    <name evidence="3" type="ORF">KH901_02540</name>
</gene>
<feature type="domain" description="YSIRK Gram-positive signal peptide" evidence="2">
    <location>
        <begin position="3"/>
        <end position="21"/>
    </location>
</feature>
<organism evidence="3 4">
    <name type="scientific">Streptococcus vestibularis</name>
    <dbReference type="NCBI Taxonomy" id="1343"/>
    <lineage>
        <taxon>Bacteria</taxon>
        <taxon>Bacillati</taxon>
        <taxon>Bacillota</taxon>
        <taxon>Bacilli</taxon>
        <taxon>Lactobacillales</taxon>
        <taxon>Streptococcaceae</taxon>
        <taxon>Streptococcus</taxon>
    </lineage>
</organism>
<protein>
    <submittedName>
        <fullName evidence="3">YSIRK-type signal peptide-containing protein</fullName>
    </submittedName>
</protein>
<comment type="caution">
    <text evidence="3">The sequence shown here is derived from an EMBL/GenBank/DDBJ whole genome shotgun (WGS) entry which is preliminary data.</text>
</comment>
<dbReference type="AlphaFoldDB" id="A0A943LYF1"/>
<dbReference type="Pfam" id="PF04650">
    <property type="entry name" value="YSIRK_signal"/>
    <property type="match status" value="1"/>
</dbReference>
<dbReference type="NCBIfam" id="TIGR01168">
    <property type="entry name" value="YSIRK_signal"/>
    <property type="match status" value="1"/>
</dbReference>
<evidence type="ECO:0000313" key="4">
    <source>
        <dbReference type="Proteomes" id="UP000703822"/>
    </source>
</evidence>
<dbReference type="Proteomes" id="UP000703822">
    <property type="component" value="Unassembled WGS sequence"/>
</dbReference>
<feature type="non-terminal residue" evidence="3">
    <location>
        <position position="1"/>
    </location>
</feature>
<dbReference type="EMBL" id="JAHAGS010000034">
    <property type="protein sequence ID" value="MBS6097348.1"/>
    <property type="molecule type" value="Genomic_DNA"/>
</dbReference>
<accession>A0A943LYF1</accession>